<evidence type="ECO:0000256" key="1">
    <source>
        <dbReference type="SAM" id="Phobius"/>
    </source>
</evidence>
<gene>
    <name evidence="2" type="ORF">BJ878DRAFT_510843</name>
</gene>
<dbReference type="EMBL" id="MU253979">
    <property type="protein sequence ID" value="KAG9243424.1"/>
    <property type="molecule type" value="Genomic_DNA"/>
</dbReference>
<evidence type="ECO:0000313" key="3">
    <source>
        <dbReference type="Proteomes" id="UP000887226"/>
    </source>
</evidence>
<keyword evidence="1" id="KW-1133">Transmembrane helix</keyword>
<name>A0A9P7Z0M4_9HELO</name>
<feature type="transmembrane region" description="Helical" evidence="1">
    <location>
        <begin position="6"/>
        <end position="25"/>
    </location>
</feature>
<dbReference type="Proteomes" id="UP000887226">
    <property type="component" value="Unassembled WGS sequence"/>
</dbReference>
<keyword evidence="1" id="KW-0812">Transmembrane</keyword>
<accession>A0A9P7Z0M4</accession>
<evidence type="ECO:0000313" key="2">
    <source>
        <dbReference type="EMBL" id="KAG9243424.1"/>
    </source>
</evidence>
<proteinExistence type="predicted"/>
<reference evidence="2" key="1">
    <citation type="journal article" date="2021" name="IMA Fungus">
        <title>Genomic characterization of three marine fungi, including Emericellopsis atlantica sp. nov. with signatures of a generalist lifestyle and marine biomass degradation.</title>
        <authorList>
            <person name="Hagestad O.C."/>
            <person name="Hou L."/>
            <person name="Andersen J.H."/>
            <person name="Hansen E.H."/>
            <person name="Altermark B."/>
            <person name="Li C."/>
            <person name="Kuhnert E."/>
            <person name="Cox R.J."/>
            <person name="Crous P.W."/>
            <person name="Spatafora J.W."/>
            <person name="Lail K."/>
            <person name="Amirebrahimi M."/>
            <person name="Lipzen A."/>
            <person name="Pangilinan J."/>
            <person name="Andreopoulos W."/>
            <person name="Hayes R.D."/>
            <person name="Ng V."/>
            <person name="Grigoriev I.V."/>
            <person name="Jackson S.A."/>
            <person name="Sutton T.D.S."/>
            <person name="Dobson A.D.W."/>
            <person name="Rama T."/>
        </authorList>
    </citation>
    <scope>NUCLEOTIDE SEQUENCE</scope>
    <source>
        <strain evidence="2">TRa3180A</strain>
    </source>
</reference>
<keyword evidence="3" id="KW-1185">Reference proteome</keyword>
<comment type="caution">
    <text evidence="2">The sequence shown here is derived from an EMBL/GenBank/DDBJ whole genome shotgun (WGS) entry which is preliminary data.</text>
</comment>
<protein>
    <submittedName>
        <fullName evidence="2">Uncharacterized protein</fullName>
    </submittedName>
</protein>
<sequence>MHAHHAVISVMFIKSYVAATFWLYFPLPHIDGCSAFFSRTYHIAAARASRHPTQRPTVLPSGMRITGAPTIEVIIYQITFDPLKII</sequence>
<organism evidence="2 3">
    <name type="scientific">Calycina marina</name>
    <dbReference type="NCBI Taxonomy" id="1763456"/>
    <lineage>
        <taxon>Eukaryota</taxon>
        <taxon>Fungi</taxon>
        <taxon>Dikarya</taxon>
        <taxon>Ascomycota</taxon>
        <taxon>Pezizomycotina</taxon>
        <taxon>Leotiomycetes</taxon>
        <taxon>Helotiales</taxon>
        <taxon>Pezizellaceae</taxon>
        <taxon>Calycina</taxon>
    </lineage>
</organism>
<dbReference type="AlphaFoldDB" id="A0A9P7Z0M4"/>
<keyword evidence="1" id="KW-0472">Membrane</keyword>